<dbReference type="WBParaSite" id="RSKR_0000655500.1">
    <property type="protein sequence ID" value="RSKR_0000655500.1"/>
    <property type="gene ID" value="RSKR_0000655500"/>
</dbReference>
<reference evidence="2" key="1">
    <citation type="submission" date="2016-11" db="UniProtKB">
        <authorList>
            <consortium name="WormBaseParasite"/>
        </authorList>
    </citation>
    <scope>IDENTIFICATION</scope>
    <source>
        <strain evidence="2">KR3021</strain>
    </source>
</reference>
<dbReference type="Proteomes" id="UP000095286">
    <property type="component" value="Unplaced"/>
</dbReference>
<accession>A0AC35U1K4</accession>
<evidence type="ECO:0000313" key="2">
    <source>
        <dbReference type="WBParaSite" id="RSKR_0000655500.1"/>
    </source>
</evidence>
<sequence>MKLLYFFILLAGLVEQASAVCKCTSFSKPTIRSQYDYSVLVYPRDDVTEMPCNPVRCVYTIQTTKLSGINGNVYYLRNFQKSRATLKFYNGNDLSADPYFKFDENSPNSELTITPLSDASFVTIVLDVNPALLQHFPTFIFYATGFNATQKIRPSTTTTTQIPSVSTTQFSQTTLPTQPPIAVSNVAVAENYNFEADLALILDINSSNFTKLSDIAQHLINSITITPIGDSQNARVNLILYDKGNLYPHGWTLNQKTLNLIAANLNKTFDNDLNVTNTISLAHLVSDIFEESKLTRPNVQRVALFVTDNQDIQVKSNFNNETFASSNFFEKNDIHPVFLNFNDQIDATNGYTLANIQFTGTHSNLIVLHNYIDNADLFKNVLLNGNVLCNAEHYSNSIQTDGFNKRYCNNMHVVTYCDRIDLTKPISINFKQVETHQDSISIFDDKDVMQNSISGSKIGNFIVYVQDSAFIKVIFATNSSNVYKIPRFSYSNCVRRS</sequence>
<name>A0AC35U1K4_9BILA</name>
<protein>
    <submittedName>
        <fullName evidence="2">VWFA domain-containing protein</fullName>
    </submittedName>
</protein>
<evidence type="ECO:0000313" key="1">
    <source>
        <dbReference type="Proteomes" id="UP000095286"/>
    </source>
</evidence>
<organism evidence="1 2">
    <name type="scientific">Rhabditophanes sp. KR3021</name>
    <dbReference type="NCBI Taxonomy" id="114890"/>
    <lineage>
        <taxon>Eukaryota</taxon>
        <taxon>Metazoa</taxon>
        <taxon>Ecdysozoa</taxon>
        <taxon>Nematoda</taxon>
        <taxon>Chromadorea</taxon>
        <taxon>Rhabditida</taxon>
        <taxon>Tylenchina</taxon>
        <taxon>Panagrolaimomorpha</taxon>
        <taxon>Strongyloidoidea</taxon>
        <taxon>Alloionematidae</taxon>
        <taxon>Rhabditophanes</taxon>
    </lineage>
</organism>
<proteinExistence type="predicted"/>